<dbReference type="EMBL" id="BARS01000806">
    <property type="protein sequence ID" value="GAF82843.1"/>
    <property type="molecule type" value="Genomic_DNA"/>
</dbReference>
<accession>X0SP22</accession>
<name>X0SP22_9ZZZZ</name>
<organism evidence="2">
    <name type="scientific">marine sediment metagenome</name>
    <dbReference type="NCBI Taxonomy" id="412755"/>
    <lineage>
        <taxon>unclassified sequences</taxon>
        <taxon>metagenomes</taxon>
        <taxon>ecological metagenomes</taxon>
    </lineage>
</organism>
<feature type="region of interest" description="Disordered" evidence="1">
    <location>
        <begin position="47"/>
        <end position="81"/>
    </location>
</feature>
<evidence type="ECO:0000256" key="1">
    <source>
        <dbReference type="SAM" id="MobiDB-lite"/>
    </source>
</evidence>
<sequence>MCNKLETAPEEPTSKGKCCHYWIIETPEGPTSKGVCQFCGAEKEFDSYGPDSWSQWERDRSTSTEFSGLLDPAPVSEQDDS</sequence>
<comment type="caution">
    <text evidence="2">The sequence shown here is derived from an EMBL/GenBank/DDBJ whole genome shotgun (WGS) entry which is preliminary data.</text>
</comment>
<evidence type="ECO:0000313" key="2">
    <source>
        <dbReference type="EMBL" id="GAF82843.1"/>
    </source>
</evidence>
<protein>
    <submittedName>
        <fullName evidence="2">Uncharacterized protein</fullName>
    </submittedName>
</protein>
<reference evidence="2" key="1">
    <citation type="journal article" date="2014" name="Front. Microbiol.">
        <title>High frequency of phylogenetically diverse reductive dehalogenase-homologous genes in deep subseafloor sedimentary metagenomes.</title>
        <authorList>
            <person name="Kawai M."/>
            <person name="Futagami T."/>
            <person name="Toyoda A."/>
            <person name="Takaki Y."/>
            <person name="Nishi S."/>
            <person name="Hori S."/>
            <person name="Arai W."/>
            <person name="Tsubouchi T."/>
            <person name="Morono Y."/>
            <person name="Uchiyama I."/>
            <person name="Ito T."/>
            <person name="Fujiyama A."/>
            <person name="Inagaki F."/>
            <person name="Takami H."/>
        </authorList>
    </citation>
    <scope>NUCLEOTIDE SEQUENCE</scope>
    <source>
        <strain evidence="2">Expedition CK06-06</strain>
    </source>
</reference>
<dbReference type="AlphaFoldDB" id="X0SP22"/>
<proteinExistence type="predicted"/>
<gene>
    <name evidence="2" type="ORF">S01H1_01786</name>
</gene>